<evidence type="ECO:0000256" key="1">
    <source>
        <dbReference type="SAM" id="MobiDB-lite"/>
    </source>
</evidence>
<proteinExistence type="predicted"/>
<accession>A0A392QB50</accession>
<feature type="compositionally biased region" description="Polar residues" evidence="1">
    <location>
        <begin position="10"/>
        <end position="20"/>
    </location>
</feature>
<organism evidence="2 3">
    <name type="scientific">Trifolium medium</name>
    <dbReference type="NCBI Taxonomy" id="97028"/>
    <lineage>
        <taxon>Eukaryota</taxon>
        <taxon>Viridiplantae</taxon>
        <taxon>Streptophyta</taxon>
        <taxon>Embryophyta</taxon>
        <taxon>Tracheophyta</taxon>
        <taxon>Spermatophyta</taxon>
        <taxon>Magnoliopsida</taxon>
        <taxon>eudicotyledons</taxon>
        <taxon>Gunneridae</taxon>
        <taxon>Pentapetalae</taxon>
        <taxon>rosids</taxon>
        <taxon>fabids</taxon>
        <taxon>Fabales</taxon>
        <taxon>Fabaceae</taxon>
        <taxon>Papilionoideae</taxon>
        <taxon>50 kb inversion clade</taxon>
        <taxon>NPAAA clade</taxon>
        <taxon>Hologalegina</taxon>
        <taxon>IRL clade</taxon>
        <taxon>Trifolieae</taxon>
        <taxon>Trifolium</taxon>
    </lineage>
</organism>
<protein>
    <submittedName>
        <fullName evidence="2">Uncharacterized protein</fullName>
    </submittedName>
</protein>
<evidence type="ECO:0000313" key="2">
    <source>
        <dbReference type="EMBL" id="MCI21087.1"/>
    </source>
</evidence>
<keyword evidence="3" id="KW-1185">Reference proteome</keyword>
<dbReference type="AlphaFoldDB" id="A0A392QB50"/>
<reference evidence="2 3" key="1">
    <citation type="journal article" date="2018" name="Front. Plant Sci.">
        <title>Red Clover (Trifolium pratense) and Zigzag Clover (T. medium) - A Picture of Genomic Similarities and Differences.</title>
        <authorList>
            <person name="Dluhosova J."/>
            <person name="Istvanek J."/>
            <person name="Nedelnik J."/>
            <person name="Repkova J."/>
        </authorList>
    </citation>
    <scope>NUCLEOTIDE SEQUENCE [LARGE SCALE GENOMIC DNA]</scope>
    <source>
        <strain evidence="3">cv. 10/8</strain>
        <tissue evidence="2">Leaf</tissue>
    </source>
</reference>
<comment type="caution">
    <text evidence="2">The sequence shown here is derived from an EMBL/GenBank/DDBJ whole genome shotgun (WGS) entry which is preliminary data.</text>
</comment>
<evidence type="ECO:0000313" key="3">
    <source>
        <dbReference type="Proteomes" id="UP000265520"/>
    </source>
</evidence>
<sequence>PFASPRPARSSDTSPESFQVSGEKWRGMASYLAWRRHISPGEESPLSPDYSNFRPATRAQIWGSASNLALASLKTHPTQLIDP</sequence>
<feature type="non-terminal residue" evidence="2">
    <location>
        <position position="1"/>
    </location>
</feature>
<dbReference type="EMBL" id="LXQA010123220">
    <property type="protein sequence ID" value="MCI21087.1"/>
    <property type="molecule type" value="Genomic_DNA"/>
</dbReference>
<feature type="region of interest" description="Disordered" evidence="1">
    <location>
        <begin position="1"/>
        <end position="21"/>
    </location>
</feature>
<dbReference type="Proteomes" id="UP000265520">
    <property type="component" value="Unassembled WGS sequence"/>
</dbReference>
<name>A0A392QB50_9FABA</name>